<reference evidence="1 2" key="1">
    <citation type="submission" date="2018-05" db="EMBL/GenBank/DDBJ databases">
        <title>Vibrio limimaris sp. nov., isolated from marine sediment.</title>
        <authorList>
            <person name="Li C.-M."/>
        </authorList>
    </citation>
    <scope>NUCLEOTIDE SEQUENCE [LARGE SCALE GENOMIC DNA]</scope>
    <source>
        <strain evidence="1 2">E4404</strain>
    </source>
</reference>
<organism evidence="1 2">
    <name type="scientific">Vibrio albus</name>
    <dbReference type="NCBI Taxonomy" id="2200953"/>
    <lineage>
        <taxon>Bacteria</taxon>
        <taxon>Pseudomonadati</taxon>
        <taxon>Pseudomonadota</taxon>
        <taxon>Gammaproteobacteria</taxon>
        <taxon>Vibrionales</taxon>
        <taxon>Vibrionaceae</taxon>
        <taxon>Vibrio</taxon>
    </lineage>
</organism>
<gene>
    <name evidence="1" type="ORF">DI392_08140</name>
</gene>
<evidence type="ECO:0000313" key="1">
    <source>
        <dbReference type="EMBL" id="PWI34147.1"/>
    </source>
</evidence>
<name>A0A2U3BBJ2_9VIBR</name>
<proteinExistence type="predicted"/>
<evidence type="ECO:0000313" key="2">
    <source>
        <dbReference type="Proteomes" id="UP000245362"/>
    </source>
</evidence>
<dbReference type="EMBL" id="QFWT01000003">
    <property type="protein sequence ID" value="PWI34147.1"/>
    <property type="molecule type" value="Genomic_DNA"/>
</dbReference>
<dbReference type="RefSeq" id="WP_109319399.1">
    <property type="nucleotide sequence ID" value="NZ_QFWT01000003.1"/>
</dbReference>
<dbReference type="OrthoDB" id="5880639at2"/>
<sequence>MNQTVKVFYDVMPDNTVSVLVQGSCDWDLLMSYRSLVQWCEMELGSFELIDITDTTYQQRRIMGVFA</sequence>
<keyword evidence="2" id="KW-1185">Reference proteome</keyword>
<dbReference type="AlphaFoldDB" id="A0A2U3BBJ2"/>
<dbReference type="Proteomes" id="UP000245362">
    <property type="component" value="Unassembled WGS sequence"/>
</dbReference>
<comment type="caution">
    <text evidence="1">The sequence shown here is derived from an EMBL/GenBank/DDBJ whole genome shotgun (WGS) entry which is preliminary data.</text>
</comment>
<protein>
    <submittedName>
        <fullName evidence="1">Uncharacterized protein</fullName>
    </submittedName>
</protein>
<accession>A0A2U3BBJ2</accession>